<dbReference type="GO" id="GO:0005743">
    <property type="term" value="C:mitochondrial inner membrane"/>
    <property type="evidence" value="ECO:0007669"/>
    <property type="project" value="UniProtKB-SubCell"/>
</dbReference>
<dbReference type="PANTHER" id="PTHR12497">
    <property type="entry name" value="TAZ PROTEIN TAFAZZIN"/>
    <property type="match status" value="1"/>
</dbReference>
<dbReference type="EMBL" id="KN832062">
    <property type="protein sequence ID" value="KIN95693.1"/>
    <property type="molecule type" value="Genomic_DNA"/>
</dbReference>
<keyword evidence="5" id="KW-0999">Mitochondrion inner membrane</keyword>
<evidence type="ECO:0000256" key="6">
    <source>
        <dbReference type="ARBA" id="ARBA00023098"/>
    </source>
</evidence>
<dbReference type="Proteomes" id="UP000054217">
    <property type="component" value="Unassembled WGS sequence"/>
</dbReference>
<dbReference type="Pfam" id="PF01553">
    <property type="entry name" value="Acyltransferase"/>
    <property type="match status" value="1"/>
</dbReference>
<evidence type="ECO:0000256" key="8">
    <source>
        <dbReference type="ARBA" id="ARBA00023136"/>
    </source>
</evidence>
<feature type="domain" description="Phospholipid/glycerol acyltransferase" evidence="13">
    <location>
        <begin position="51"/>
        <end position="184"/>
    </location>
</feature>
<keyword evidence="7" id="KW-0496">Mitochondrion</keyword>
<dbReference type="InterPro" id="IPR000872">
    <property type="entry name" value="Tafazzin"/>
</dbReference>
<dbReference type="STRING" id="870435.A0A0C3NK00"/>
<dbReference type="PANTHER" id="PTHR12497:SF0">
    <property type="entry name" value="TAFAZZIN"/>
    <property type="match status" value="1"/>
</dbReference>
<evidence type="ECO:0000256" key="11">
    <source>
        <dbReference type="ARBA" id="ARBA00047906"/>
    </source>
</evidence>
<evidence type="ECO:0000256" key="10">
    <source>
        <dbReference type="ARBA" id="ARBA00024323"/>
    </source>
</evidence>
<reference evidence="15" key="2">
    <citation type="submission" date="2015-01" db="EMBL/GenBank/DDBJ databases">
        <title>Evolutionary Origins and Diversification of the Mycorrhizal Mutualists.</title>
        <authorList>
            <consortium name="DOE Joint Genome Institute"/>
            <consortium name="Mycorrhizal Genomics Consortium"/>
            <person name="Kohler A."/>
            <person name="Kuo A."/>
            <person name="Nagy L.G."/>
            <person name="Floudas D."/>
            <person name="Copeland A."/>
            <person name="Barry K.W."/>
            <person name="Cichocki N."/>
            <person name="Veneault-Fourrey C."/>
            <person name="LaButti K."/>
            <person name="Lindquist E.A."/>
            <person name="Lipzen A."/>
            <person name="Lundell T."/>
            <person name="Morin E."/>
            <person name="Murat C."/>
            <person name="Riley R."/>
            <person name="Ohm R."/>
            <person name="Sun H."/>
            <person name="Tunlid A."/>
            <person name="Henrissat B."/>
            <person name="Grigoriev I.V."/>
            <person name="Hibbett D.S."/>
            <person name="Martin F."/>
        </authorList>
    </citation>
    <scope>NUCLEOTIDE SEQUENCE [LARGE SCALE GENOMIC DNA]</scope>
    <source>
        <strain evidence="15">Marx 270</strain>
    </source>
</reference>
<dbReference type="GO" id="GO:0007007">
    <property type="term" value="P:inner mitochondrial membrane organization"/>
    <property type="evidence" value="ECO:0007669"/>
    <property type="project" value="TreeGrafter"/>
</dbReference>
<comment type="catalytic activity">
    <reaction evidence="11">
        <text>1'-[1,2-diacyl-sn-glycero-3-phospho],3'-[1-acyl-sn-glycero-3-phospho]-glycerol + a 1,2-diacyl-sn-glycero-3-phosphocholine = a cardiolipin + a 1-acyl-sn-glycero-3-phosphocholine</text>
        <dbReference type="Rhea" id="RHEA:33731"/>
        <dbReference type="ChEBI" id="CHEBI:57643"/>
        <dbReference type="ChEBI" id="CHEBI:58168"/>
        <dbReference type="ChEBI" id="CHEBI:62237"/>
        <dbReference type="ChEBI" id="CHEBI:64743"/>
    </reaction>
    <physiologicalReaction direction="left-to-right" evidence="11">
        <dbReference type="Rhea" id="RHEA:33732"/>
    </physiologicalReaction>
    <physiologicalReaction direction="right-to-left" evidence="11">
        <dbReference type="Rhea" id="RHEA:33733"/>
    </physiologicalReaction>
</comment>
<keyword evidence="3" id="KW-0808">Transferase</keyword>
<dbReference type="SMART" id="SM00563">
    <property type="entry name" value="PlsC"/>
    <property type="match status" value="1"/>
</dbReference>
<dbReference type="GO" id="GO:0035965">
    <property type="term" value="P:cardiolipin acyl-chain remodeling"/>
    <property type="evidence" value="ECO:0007669"/>
    <property type="project" value="TreeGrafter"/>
</dbReference>
<keyword evidence="4" id="KW-1000">Mitochondrion outer membrane</keyword>
<evidence type="ECO:0000256" key="3">
    <source>
        <dbReference type="ARBA" id="ARBA00022679"/>
    </source>
</evidence>
<protein>
    <recommendedName>
        <fullName evidence="12">Tafazzin family protein</fullName>
    </recommendedName>
</protein>
<evidence type="ECO:0000313" key="14">
    <source>
        <dbReference type="EMBL" id="KIN95693.1"/>
    </source>
</evidence>
<dbReference type="SUPFAM" id="SSF69593">
    <property type="entry name" value="Glycerol-3-phosphate (1)-acyltransferase"/>
    <property type="match status" value="1"/>
</dbReference>
<evidence type="ECO:0000256" key="12">
    <source>
        <dbReference type="RuleBase" id="RU365062"/>
    </source>
</evidence>
<dbReference type="PRINTS" id="PR00979">
    <property type="entry name" value="TAFAZZIN"/>
</dbReference>
<accession>A0A0C3NK00</accession>
<dbReference type="CDD" id="cd07989">
    <property type="entry name" value="LPLAT_AGPAT-like"/>
    <property type="match status" value="1"/>
</dbReference>
<reference evidence="14 15" key="1">
    <citation type="submission" date="2014-04" db="EMBL/GenBank/DDBJ databases">
        <authorList>
            <consortium name="DOE Joint Genome Institute"/>
            <person name="Kuo A."/>
            <person name="Kohler A."/>
            <person name="Costa M.D."/>
            <person name="Nagy L.G."/>
            <person name="Floudas D."/>
            <person name="Copeland A."/>
            <person name="Barry K.W."/>
            <person name="Cichocki N."/>
            <person name="Veneault-Fourrey C."/>
            <person name="LaButti K."/>
            <person name="Lindquist E.A."/>
            <person name="Lipzen A."/>
            <person name="Lundell T."/>
            <person name="Morin E."/>
            <person name="Murat C."/>
            <person name="Sun H."/>
            <person name="Tunlid A."/>
            <person name="Henrissat B."/>
            <person name="Grigoriev I.V."/>
            <person name="Hibbett D.S."/>
            <person name="Martin F."/>
            <person name="Nordberg H.P."/>
            <person name="Cantor M.N."/>
            <person name="Hua S.X."/>
        </authorList>
    </citation>
    <scope>NUCLEOTIDE SEQUENCE [LARGE SCALE GENOMIC DNA]</scope>
    <source>
        <strain evidence="14 15">Marx 270</strain>
    </source>
</reference>
<gene>
    <name evidence="14" type="ORF">M404DRAFT_17049</name>
</gene>
<dbReference type="GO" id="GO:0005741">
    <property type="term" value="C:mitochondrial outer membrane"/>
    <property type="evidence" value="ECO:0007669"/>
    <property type="project" value="UniProtKB-SubCell"/>
</dbReference>
<evidence type="ECO:0000256" key="1">
    <source>
        <dbReference type="ARBA" id="ARBA00004137"/>
    </source>
</evidence>
<evidence type="ECO:0000256" key="7">
    <source>
        <dbReference type="ARBA" id="ARBA00023128"/>
    </source>
</evidence>
<comment type="subcellular location">
    <subcellularLocation>
        <location evidence="1">Mitochondrion inner membrane</location>
        <topology evidence="1">Peripheral membrane protein</topology>
        <orientation evidence="1">Intermembrane side</orientation>
    </subcellularLocation>
    <subcellularLocation>
        <location evidence="10">Mitochondrion outer membrane</location>
        <topology evidence="10">Peripheral membrane protein</topology>
        <orientation evidence="10">Intermembrane side</orientation>
    </subcellularLocation>
</comment>
<dbReference type="OrthoDB" id="193467at2759"/>
<comment type="similarity">
    <text evidence="2 12">Belongs to the taffazin family.</text>
</comment>
<proteinExistence type="inferred from homology"/>
<dbReference type="InParanoid" id="A0A0C3NK00"/>
<dbReference type="InterPro" id="IPR002123">
    <property type="entry name" value="Plipid/glycerol_acylTrfase"/>
</dbReference>
<evidence type="ECO:0000313" key="15">
    <source>
        <dbReference type="Proteomes" id="UP000054217"/>
    </source>
</evidence>
<evidence type="ECO:0000256" key="4">
    <source>
        <dbReference type="ARBA" id="ARBA00022787"/>
    </source>
</evidence>
<sequence>MSQLLSTAVITATGLTCKAFLNSGLCSITISNLPVLLDALQDQSRRKGQGLITVSNHLSTLDDPVTWGVLPSRCYMNPRTIRWALGASDIMFTNPVFSAFFRNGQVIETFRGEGIFQPALDAAIDKLNQGHWVHLFGEGKVCQPPRYPQVNGVAHLQRFKWGVGRIIMEANILPTVIPMWLTGFDKLMPEGRRFPFKFFPKLGVKLGIAFGDPIPPARILTLLDTLPNDEGRLARSSFSSSQGNEALHTYSITENPRGRRGATGEKFLVGQKAITQEREIDHTRSEVTTVVQRAVEDLGRKVSGNQLDRPLV</sequence>
<keyword evidence="8" id="KW-0472">Membrane</keyword>
<evidence type="ECO:0000256" key="9">
    <source>
        <dbReference type="ARBA" id="ARBA00023315"/>
    </source>
</evidence>
<name>A0A0C3NK00_PISTI</name>
<organism evidence="14 15">
    <name type="scientific">Pisolithus tinctorius Marx 270</name>
    <dbReference type="NCBI Taxonomy" id="870435"/>
    <lineage>
        <taxon>Eukaryota</taxon>
        <taxon>Fungi</taxon>
        <taxon>Dikarya</taxon>
        <taxon>Basidiomycota</taxon>
        <taxon>Agaricomycotina</taxon>
        <taxon>Agaricomycetes</taxon>
        <taxon>Agaricomycetidae</taxon>
        <taxon>Boletales</taxon>
        <taxon>Sclerodermatineae</taxon>
        <taxon>Pisolithaceae</taxon>
        <taxon>Pisolithus</taxon>
    </lineage>
</organism>
<evidence type="ECO:0000256" key="5">
    <source>
        <dbReference type="ARBA" id="ARBA00022792"/>
    </source>
</evidence>
<evidence type="ECO:0000256" key="2">
    <source>
        <dbReference type="ARBA" id="ARBA00010524"/>
    </source>
</evidence>
<dbReference type="HOGENOM" id="CLU_046747_0_1_1"/>
<evidence type="ECO:0000259" key="13">
    <source>
        <dbReference type="SMART" id="SM00563"/>
    </source>
</evidence>
<dbReference type="GO" id="GO:0047184">
    <property type="term" value="F:1-acylglycerophosphocholine O-acyltransferase activity"/>
    <property type="evidence" value="ECO:0007669"/>
    <property type="project" value="TreeGrafter"/>
</dbReference>
<keyword evidence="15" id="KW-1185">Reference proteome</keyword>
<keyword evidence="9" id="KW-0012">Acyltransferase</keyword>
<dbReference type="AlphaFoldDB" id="A0A0C3NK00"/>
<keyword evidence="6" id="KW-0443">Lipid metabolism</keyword>